<dbReference type="EMBL" id="PNHP01000002">
    <property type="protein sequence ID" value="PMC81911.1"/>
    <property type="molecule type" value="Genomic_DNA"/>
</dbReference>
<dbReference type="InterPro" id="IPR036510">
    <property type="entry name" value="Ribosomal_bS20_sf"/>
</dbReference>
<evidence type="ECO:0000256" key="3">
    <source>
        <dbReference type="ARBA" id="ARBA00022730"/>
    </source>
</evidence>
<keyword evidence="4 8" id="KW-0694">RNA-binding</keyword>
<feature type="region of interest" description="Disordered" evidence="9">
    <location>
        <begin position="67"/>
        <end position="88"/>
    </location>
</feature>
<keyword evidence="3 8" id="KW-0699">rRNA-binding</keyword>
<evidence type="ECO:0000256" key="5">
    <source>
        <dbReference type="ARBA" id="ARBA00022980"/>
    </source>
</evidence>
<accession>A0A2N6UJT1</accession>
<evidence type="ECO:0000256" key="4">
    <source>
        <dbReference type="ARBA" id="ARBA00022884"/>
    </source>
</evidence>
<comment type="function">
    <text evidence="1 8">Binds directly to 16S ribosomal RNA.</text>
</comment>
<evidence type="ECO:0000256" key="2">
    <source>
        <dbReference type="ARBA" id="ARBA00007634"/>
    </source>
</evidence>
<organism evidence="10 11">
    <name type="scientific">Anaerococcus hydrogenalis</name>
    <dbReference type="NCBI Taxonomy" id="33029"/>
    <lineage>
        <taxon>Bacteria</taxon>
        <taxon>Bacillati</taxon>
        <taxon>Bacillota</taxon>
        <taxon>Tissierellia</taxon>
        <taxon>Tissierellales</taxon>
        <taxon>Peptoniphilaceae</taxon>
        <taxon>Anaerococcus</taxon>
    </lineage>
</organism>
<dbReference type="NCBIfam" id="TIGR00029">
    <property type="entry name" value="S20"/>
    <property type="match status" value="1"/>
</dbReference>
<name>A0A2N6UJT1_9FIRM</name>
<dbReference type="HAMAP" id="MF_00500">
    <property type="entry name" value="Ribosomal_bS20"/>
    <property type="match status" value="1"/>
</dbReference>
<dbReference type="GO" id="GO:0005829">
    <property type="term" value="C:cytosol"/>
    <property type="evidence" value="ECO:0007669"/>
    <property type="project" value="TreeGrafter"/>
</dbReference>
<dbReference type="InterPro" id="IPR002583">
    <property type="entry name" value="Ribosomal_bS20"/>
</dbReference>
<gene>
    <name evidence="8" type="primary">rpsT</name>
    <name evidence="10" type="ORF">CJ192_03950</name>
</gene>
<dbReference type="Proteomes" id="UP000235658">
    <property type="component" value="Unassembled WGS sequence"/>
</dbReference>
<keyword evidence="6 8" id="KW-0687">Ribonucleoprotein</keyword>
<dbReference type="AlphaFoldDB" id="A0A2N6UJT1"/>
<sequence length="88" mass="9973">MANIKSAIKRIDVTRKQTARNKSVKSEIKTYVKKFEQAIENKDSEKANELFKTVDKKVKKAAAKNIIHKNQASRTSSRLAKKLNSLNA</sequence>
<dbReference type="RefSeq" id="WP_004817328.1">
    <property type="nucleotide sequence ID" value="NZ_CAMQCN010000032.1"/>
</dbReference>
<dbReference type="GO" id="GO:0006412">
    <property type="term" value="P:translation"/>
    <property type="evidence" value="ECO:0007669"/>
    <property type="project" value="UniProtKB-UniRule"/>
</dbReference>
<protein>
    <recommendedName>
        <fullName evidence="7 8">Small ribosomal subunit protein bS20</fullName>
    </recommendedName>
</protein>
<dbReference type="Pfam" id="PF01649">
    <property type="entry name" value="Ribosomal_S20p"/>
    <property type="match status" value="1"/>
</dbReference>
<dbReference type="GO" id="GO:0070181">
    <property type="term" value="F:small ribosomal subunit rRNA binding"/>
    <property type="evidence" value="ECO:0007669"/>
    <property type="project" value="TreeGrafter"/>
</dbReference>
<evidence type="ECO:0000256" key="9">
    <source>
        <dbReference type="SAM" id="MobiDB-lite"/>
    </source>
</evidence>
<dbReference type="SUPFAM" id="SSF46992">
    <property type="entry name" value="Ribosomal protein S20"/>
    <property type="match status" value="1"/>
</dbReference>
<dbReference type="PANTHER" id="PTHR33398:SF1">
    <property type="entry name" value="SMALL RIBOSOMAL SUBUNIT PROTEIN BS20C"/>
    <property type="match status" value="1"/>
</dbReference>
<dbReference type="GO" id="GO:0015935">
    <property type="term" value="C:small ribosomal subunit"/>
    <property type="evidence" value="ECO:0007669"/>
    <property type="project" value="TreeGrafter"/>
</dbReference>
<evidence type="ECO:0000256" key="8">
    <source>
        <dbReference type="HAMAP-Rule" id="MF_00500"/>
    </source>
</evidence>
<comment type="caution">
    <text evidence="10">The sequence shown here is derived from an EMBL/GenBank/DDBJ whole genome shotgun (WGS) entry which is preliminary data.</text>
</comment>
<feature type="compositionally biased region" description="Polar residues" evidence="9">
    <location>
        <begin position="68"/>
        <end position="88"/>
    </location>
</feature>
<dbReference type="FunFam" id="1.20.58.110:FF:000001">
    <property type="entry name" value="30S ribosomal protein S20"/>
    <property type="match status" value="1"/>
</dbReference>
<comment type="similarity">
    <text evidence="2 8">Belongs to the bacterial ribosomal protein bS20 family.</text>
</comment>
<dbReference type="Gene3D" id="1.20.58.110">
    <property type="entry name" value="Ribosomal protein S20"/>
    <property type="match status" value="1"/>
</dbReference>
<dbReference type="GeneID" id="84578330"/>
<evidence type="ECO:0000256" key="1">
    <source>
        <dbReference type="ARBA" id="ARBA00003134"/>
    </source>
</evidence>
<evidence type="ECO:0000313" key="11">
    <source>
        <dbReference type="Proteomes" id="UP000235658"/>
    </source>
</evidence>
<evidence type="ECO:0000256" key="7">
    <source>
        <dbReference type="ARBA" id="ARBA00035136"/>
    </source>
</evidence>
<dbReference type="PANTHER" id="PTHR33398">
    <property type="entry name" value="30S RIBOSOMAL PROTEIN S20"/>
    <property type="match status" value="1"/>
</dbReference>
<evidence type="ECO:0000256" key="6">
    <source>
        <dbReference type="ARBA" id="ARBA00023274"/>
    </source>
</evidence>
<evidence type="ECO:0000313" key="10">
    <source>
        <dbReference type="EMBL" id="PMC81911.1"/>
    </source>
</evidence>
<keyword evidence="5 8" id="KW-0689">Ribosomal protein</keyword>
<proteinExistence type="inferred from homology"/>
<reference evidence="10 11" key="1">
    <citation type="submission" date="2017-09" db="EMBL/GenBank/DDBJ databases">
        <title>Bacterial strain isolated from the female urinary microbiota.</title>
        <authorList>
            <person name="Thomas-White K."/>
            <person name="Kumar N."/>
            <person name="Forster S."/>
            <person name="Putonti C."/>
            <person name="Lawley T."/>
            <person name="Wolfe A.J."/>
        </authorList>
    </citation>
    <scope>NUCLEOTIDE SEQUENCE [LARGE SCALE GENOMIC DNA]</scope>
    <source>
        <strain evidence="10 11">UMB0204</strain>
    </source>
</reference>
<dbReference type="GO" id="GO:0003735">
    <property type="term" value="F:structural constituent of ribosome"/>
    <property type="evidence" value="ECO:0007669"/>
    <property type="project" value="InterPro"/>
</dbReference>